<protein>
    <recommendedName>
        <fullName evidence="3">Lipoprotein</fullName>
    </recommendedName>
</protein>
<dbReference type="EMBL" id="JAKNRW010000001">
    <property type="protein sequence ID" value="MCK1788662.1"/>
    <property type="molecule type" value="Genomic_DNA"/>
</dbReference>
<evidence type="ECO:0000313" key="2">
    <source>
        <dbReference type="Proteomes" id="UP001299876"/>
    </source>
</evidence>
<dbReference type="RefSeq" id="WP_247285552.1">
    <property type="nucleotide sequence ID" value="NZ_JAKNRW010000001.1"/>
</dbReference>
<dbReference type="InterPro" id="IPR011990">
    <property type="entry name" value="TPR-like_helical_dom_sf"/>
</dbReference>
<organism evidence="1 2">
    <name type="scientific">Pseudomonas violetae</name>
    <dbReference type="NCBI Taxonomy" id="2915813"/>
    <lineage>
        <taxon>Bacteria</taxon>
        <taxon>Pseudomonadati</taxon>
        <taxon>Pseudomonadota</taxon>
        <taxon>Gammaproteobacteria</taxon>
        <taxon>Pseudomonadales</taxon>
        <taxon>Pseudomonadaceae</taxon>
        <taxon>Pseudomonas</taxon>
    </lineage>
</organism>
<sequence length="326" mass="35338">MNSTQVLLIATLCLGGCASDPEWVSAPPKAICFTHADKSCIGELIAKSVEVEKPGTGRDESMRITTALVAGAGITDPVTLVRLRDEIDKVMCRIPDTSYVAAGNAIGAAREKRFTAALDDAAKVQDRSARLFALQHIAALAARSDDEKAIGRSLNSLNDEDKPAYMDALQQRLLTLLSVGDLERAKALQDGLLEFYAGRKNNTMRVAQIAISYATTGHVQDANAFLQRASQKVPGLNAKDMGVLFELVIKASKGEYPPPQDFFAFSSDSMRLEAYVQLAILYDRSGQADYSSRVTSDMARFAQKSSFRVESGDATRAFSKILIEAM</sequence>
<accession>A0ABT0ESF2</accession>
<gene>
    <name evidence="1" type="ORF">L9059_00345</name>
</gene>
<evidence type="ECO:0000313" key="1">
    <source>
        <dbReference type="EMBL" id="MCK1788662.1"/>
    </source>
</evidence>
<keyword evidence="2" id="KW-1185">Reference proteome</keyword>
<dbReference type="Proteomes" id="UP001299876">
    <property type="component" value="Unassembled WGS sequence"/>
</dbReference>
<evidence type="ECO:0008006" key="3">
    <source>
        <dbReference type="Google" id="ProtNLM"/>
    </source>
</evidence>
<comment type="caution">
    <text evidence="1">The sequence shown here is derived from an EMBL/GenBank/DDBJ whole genome shotgun (WGS) entry which is preliminary data.</text>
</comment>
<reference evidence="1 2" key="1">
    <citation type="submission" date="2022-02" db="EMBL/GenBank/DDBJ databases">
        <title>Comparative genomics of the first Antarctic Pseudomonas spp. capable of biotransforming 2,4,6-Trinitrotoluene.</title>
        <authorList>
            <person name="Cabrera M.A."/>
            <person name="Marquez S.L."/>
            <person name="Perez-Donoso J.M."/>
        </authorList>
    </citation>
    <scope>NUCLEOTIDE SEQUENCE [LARGE SCALE GENOMIC DNA]</scope>
    <source>
        <strain evidence="1 2">TNT19</strain>
    </source>
</reference>
<name>A0ABT0ESF2_9PSED</name>
<dbReference type="SUPFAM" id="SSF48452">
    <property type="entry name" value="TPR-like"/>
    <property type="match status" value="1"/>
</dbReference>
<proteinExistence type="predicted"/>